<dbReference type="Proteomes" id="UP000375525">
    <property type="component" value="Unassembled WGS sequence"/>
</dbReference>
<reference evidence="1 2" key="1">
    <citation type="submission" date="2019-09" db="EMBL/GenBank/DDBJ databases">
        <authorList>
            <person name="Chandra G."/>
            <person name="Truman W A."/>
        </authorList>
    </citation>
    <scope>NUCLEOTIDE SEQUENCE [LARGE SCALE GENOMIC DNA]</scope>
    <source>
        <strain evidence="1">PS880</strain>
    </source>
</reference>
<evidence type="ECO:0000313" key="2">
    <source>
        <dbReference type="Proteomes" id="UP000375525"/>
    </source>
</evidence>
<organism evidence="1 2">
    <name type="scientific">Pseudomonas fluorescens</name>
    <dbReference type="NCBI Taxonomy" id="294"/>
    <lineage>
        <taxon>Bacteria</taxon>
        <taxon>Pseudomonadati</taxon>
        <taxon>Pseudomonadota</taxon>
        <taxon>Gammaproteobacteria</taxon>
        <taxon>Pseudomonadales</taxon>
        <taxon>Pseudomonadaceae</taxon>
        <taxon>Pseudomonas</taxon>
    </lineage>
</organism>
<gene>
    <name evidence="1" type="ORF">PS880_06208</name>
</gene>
<protein>
    <submittedName>
        <fullName evidence="1">Uncharacterized protein</fullName>
    </submittedName>
</protein>
<accession>A0A5E7QFU2</accession>
<proteinExistence type="predicted"/>
<dbReference type="EMBL" id="CABVIH010000059">
    <property type="protein sequence ID" value="VVP60821.1"/>
    <property type="molecule type" value="Genomic_DNA"/>
</dbReference>
<sequence>MDFERLRGVDQTVVLVAQQAVDVQHKVATAGEGAAAVIEASHCGVETGGRSDQAF</sequence>
<evidence type="ECO:0000313" key="1">
    <source>
        <dbReference type="EMBL" id="VVP60821.1"/>
    </source>
</evidence>
<dbReference type="AlphaFoldDB" id="A0A5E7QFU2"/>
<name>A0A5E7QFU2_PSEFL</name>